<gene>
    <name evidence="2" type="ORF">P9875_11925</name>
</gene>
<keyword evidence="3" id="KW-1185">Reference proteome</keyword>
<dbReference type="Pfam" id="PF08929">
    <property type="entry name" value="PoNi_C"/>
    <property type="match status" value="1"/>
</dbReference>
<organism evidence="2 3">
    <name type="scientific">Janthinobacterium rivuli</name>
    <dbReference type="NCBI Taxonomy" id="2751478"/>
    <lineage>
        <taxon>Bacteria</taxon>
        <taxon>Pseudomonadati</taxon>
        <taxon>Pseudomonadota</taxon>
        <taxon>Betaproteobacteria</taxon>
        <taxon>Burkholderiales</taxon>
        <taxon>Oxalobacteraceae</taxon>
        <taxon>Janthinobacterium</taxon>
    </lineage>
</organism>
<dbReference type="Gene3D" id="1.10.3920.10">
    <property type="entry name" value="PA2201 C-terminal domain-like"/>
    <property type="match status" value="1"/>
</dbReference>
<dbReference type="RefSeq" id="WP_278318481.1">
    <property type="nucleotide sequence ID" value="NZ_CP121464.1"/>
</dbReference>
<reference evidence="2 3" key="1">
    <citation type="submission" date="2023-04" db="EMBL/GenBank/DDBJ databases">
        <title>Nanopore sequencing of Janthinobacterium from water.</title>
        <authorList>
            <person name="Ciuchcinski K."/>
            <person name="Rokowska A."/>
            <person name="Dziewit L."/>
        </authorList>
    </citation>
    <scope>NUCLEOTIDE SEQUENCE [LARGE SCALE GENOMIC DNA]</scope>
    <source>
        <strain evidence="2 3">DEMB2</strain>
    </source>
</reference>
<evidence type="ECO:0000313" key="2">
    <source>
        <dbReference type="EMBL" id="WFR81813.1"/>
    </source>
</evidence>
<accession>A0ABY8IA45</accession>
<name>A0ABY8IA45_9BURK</name>
<dbReference type="InterPro" id="IPR028983">
    <property type="entry name" value="PA2201-like_C"/>
</dbReference>
<protein>
    <submittedName>
        <fullName evidence="2">DUF1911 domain-containing protein</fullName>
    </submittedName>
</protein>
<evidence type="ECO:0000259" key="1">
    <source>
        <dbReference type="Pfam" id="PF08929"/>
    </source>
</evidence>
<proteinExistence type="predicted"/>
<dbReference type="SUPFAM" id="SSF140731">
    <property type="entry name" value="PA2201 C-terminal domain-like"/>
    <property type="match status" value="1"/>
</dbReference>
<evidence type="ECO:0000313" key="3">
    <source>
        <dbReference type="Proteomes" id="UP001219584"/>
    </source>
</evidence>
<dbReference type="Proteomes" id="UP001219584">
    <property type="component" value="Chromosome"/>
</dbReference>
<dbReference type="EMBL" id="CP121464">
    <property type="protein sequence ID" value="WFR81813.1"/>
    <property type="molecule type" value="Genomic_DNA"/>
</dbReference>
<feature type="domain" description="PoNi C-terminal" evidence="1">
    <location>
        <begin position="11"/>
        <end position="54"/>
    </location>
</feature>
<dbReference type="InterPro" id="IPR015025">
    <property type="entry name" value="PoNi_C"/>
</dbReference>
<sequence length="88" mass="10317">MEYGTVSGHENHPRWYDEHLKISEEGYAAFYGYVTFEATATVFMLDLDDSQIEHLVSPKDLVDYARQLWEEGRYTSQETEPLIRKGRV</sequence>